<keyword evidence="3" id="KW-0862">Zinc</keyword>
<keyword evidence="1" id="KW-0479">Metal-binding</keyword>
<evidence type="ECO:0000256" key="6">
    <source>
        <dbReference type="SAM" id="Coils"/>
    </source>
</evidence>
<dbReference type="InterPro" id="IPR006612">
    <property type="entry name" value="THAP_Znf"/>
</dbReference>
<dbReference type="Gene3D" id="6.20.210.20">
    <property type="entry name" value="THAP domain"/>
    <property type="match status" value="1"/>
</dbReference>
<dbReference type="SMART" id="SM00980">
    <property type="entry name" value="THAP"/>
    <property type="match status" value="1"/>
</dbReference>
<comment type="caution">
    <text evidence="8">The sequence shown here is derived from an EMBL/GenBank/DDBJ whole genome shotgun (WGS) entry which is preliminary data.</text>
</comment>
<protein>
    <recommendedName>
        <fullName evidence="7">THAP-type domain-containing protein</fullName>
    </recommendedName>
</protein>
<proteinExistence type="predicted"/>
<evidence type="ECO:0000313" key="8">
    <source>
        <dbReference type="EMBL" id="KAK0159365.1"/>
    </source>
</evidence>
<sequence>MRGCIVPGCRTGYKSAKIKCSAFKVPKNEVMRKKWEKAIPGIQTLKDTQCVCEKHFEPHCIIRKWEKRDVSGHIIASVVLQRPRLEENAIPTLFGDAALIFPSEKNTAINPNLTEDDSQDQSINVYHKDVINTYLIKQENNCQPEQSIDDESYSQIDGTIKEEYCDYIETNHLEKSNHEPQTTDNQYEHQSHAIDIDTIQIEHNYTDKCSLDSELIYSNPPCIASKFSKTTLPTSWSVKEKSIEGVTHLIFMFTIDRKINEIETPVIRRCVMINSQKADIRYFVHGIEIKNINYEILPNVLRNLSLLPEILMKFQRIRICHGCDDVDTRFISDLDAYQDVLNDWRHKQCTLLSENRKCEYCRKLRKIVLQRQTRAHVRLANGDKSKGMYNEIDQQNLSRMRTKLIVERHKKNRALSQIKQLHKNLTETQKKLAEISGKNTNGDLLKMKINVAKKLMLNKNTVAVKSSPQKHGYSQGLITLCKSINVDSPEVYELLKSNNIHLPYIKTNSKIF</sequence>
<evidence type="ECO:0000256" key="2">
    <source>
        <dbReference type="ARBA" id="ARBA00022771"/>
    </source>
</evidence>
<dbReference type="PROSITE" id="PS50950">
    <property type="entry name" value="ZF_THAP"/>
    <property type="match status" value="1"/>
</dbReference>
<reference evidence="8" key="1">
    <citation type="journal article" date="2023" name="bioRxiv">
        <title>Scaffold-level genome assemblies of two parasitoid biocontrol wasps reveal the parthenogenesis mechanism and an associated novel virus.</title>
        <authorList>
            <person name="Inwood S."/>
            <person name="Skelly J."/>
            <person name="Guhlin J."/>
            <person name="Harrop T."/>
            <person name="Goldson S."/>
            <person name="Dearden P."/>
        </authorList>
    </citation>
    <scope>NUCLEOTIDE SEQUENCE</scope>
    <source>
        <strain evidence="8">Irish</strain>
        <tissue evidence="8">Whole body</tissue>
    </source>
</reference>
<reference evidence="8" key="2">
    <citation type="submission" date="2023-03" db="EMBL/GenBank/DDBJ databases">
        <authorList>
            <person name="Inwood S.N."/>
            <person name="Skelly J.G."/>
            <person name="Guhlin J."/>
            <person name="Harrop T.W.R."/>
            <person name="Goldson S.G."/>
            <person name="Dearden P.K."/>
        </authorList>
    </citation>
    <scope>NUCLEOTIDE SEQUENCE</scope>
    <source>
        <strain evidence="8">Irish</strain>
        <tissue evidence="8">Whole body</tissue>
    </source>
</reference>
<dbReference type="SUPFAM" id="SSF57716">
    <property type="entry name" value="Glucocorticoid receptor-like (DNA-binding domain)"/>
    <property type="match status" value="1"/>
</dbReference>
<accession>A0AA39C8D9</accession>
<dbReference type="InterPro" id="IPR038441">
    <property type="entry name" value="THAP_Znf_sf"/>
</dbReference>
<dbReference type="SMART" id="SM00692">
    <property type="entry name" value="DM3"/>
    <property type="match status" value="1"/>
</dbReference>
<evidence type="ECO:0000256" key="5">
    <source>
        <dbReference type="PROSITE-ProRule" id="PRU00309"/>
    </source>
</evidence>
<dbReference type="InterPro" id="IPR052224">
    <property type="entry name" value="THAP_domain_protein"/>
</dbReference>
<dbReference type="PANTHER" id="PTHR46927">
    <property type="entry name" value="AGAP005574-PA"/>
    <property type="match status" value="1"/>
</dbReference>
<dbReference type="EMBL" id="JAQQBS010001424">
    <property type="protein sequence ID" value="KAK0159365.1"/>
    <property type="molecule type" value="Genomic_DNA"/>
</dbReference>
<feature type="domain" description="THAP-type" evidence="7">
    <location>
        <begin position="1"/>
        <end position="94"/>
    </location>
</feature>
<feature type="coiled-coil region" evidence="6">
    <location>
        <begin position="411"/>
        <end position="438"/>
    </location>
</feature>
<evidence type="ECO:0000256" key="1">
    <source>
        <dbReference type="ARBA" id="ARBA00022723"/>
    </source>
</evidence>
<dbReference type="GO" id="GO:0003677">
    <property type="term" value="F:DNA binding"/>
    <property type="evidence" value="ECO:0007669"/>
    <property type="project" value="UniProtKB-UniRule"/>
</dbReference>
<keyword evidence="2 5" id="KW-0863">Zinc-finger</keyword>
<dbReference type="Pfam" id="PF05485">
    <property type="entry name" value="THAP"/>
    <property type="match status" value="1"/>
</dbReference>
<keyword evidence="4 5" id="KW-0238">DNA-binding</keyword>
<keyword evidence="6" id="KW-0175">Coiled coil</keyword>
<dbReference type="AlphaFoldDB" id="A0AA39C8D9"/>
<dbReference type="PANTHER" id="PTHR46927:SF3">
    <property type="entry name" value="THAP-TYPE DOMAIN-CONTAINING PROTEIN"/>
    <property type="match status" value="1"/>
</dbReference>
<dbReference type="GO" id="GO:0008270">
    <property type="term" value="F:zinc ion binding"/>
    <property type="evidence" value="ECO:0007669"/>
    <property type="project" value="UniProtKB-KW"/>
</dbReference>
<evidence type="ECO:0000313" key="9">
    <source>
        <dbReference type="Proteomes" id="UP001168990"/>
    </source>
</evidence>
<evidence type="ECO:0000256" key="4">
    <source>
        <dbReference type="ARBA" id="ARBA00023125"/>
    </source>
</evidence>
<organism evidence="8 9">
    <name type="scientific">Microctonus aethiopoides</name>
    <dbReference type="NCBI Taxonomy" id="144406"/>
    <lineage>
        <taxon>Eukaryota</taxon>
        <taxon>Metazoa</taxon>
        <taxon>Ecdysozoa</taxon>
        <taxon>Arthropoda</taxon>
        <taxon>Hexapoda</taxon>
        <taxon>Insecta</taxon>
        <taxon>Pterygota</taxon>
        <taxon>Neoptera</taxon>
        <taxon>Endopterygota</taxon>
        <taxon>Hymenoptera</taxon>
        <taxon>Apocrita</taxon>
        <taxon>Ichneumonoidea</taxon>
        <taxon>Braconidae</taxon>
        <taxon>Euphorinae</taxon>
        <taxon>Microctonus</taxon>
    </lineage>
</organism>
<dbReference type="Proteomes" id="UP001168990">
    <property type="component" value="Unassembled WGS sequence"/>
</dbReference>
<keyword evidence="9" id="KW-1185">Reference proteome</keyword>
<name>A0AA39C8D9_9HYME</name>
<evidence type="ECO:0000259" key="7">
    <source>
        <dbReference type="PROSITE" id="PS50950"/>
    </source>
</evidence>
<gene>
    <name evidence="8" type="ORF">PV328_010250</name>
</gene>
<evidence type="ECO:0000256" key="3">
    <source>
        <dbReference type="ARBA" id="ARBA00022833"/>
    </source>
</evidence>